<evidence type="ECO:0000313" key="1">
    <source>
        <dbReference type="EMBL" id="WIA17692.1"/>
    </source>
</evidence>
<gene>
    <name evidence="1" type="ORF">OEZ85_009209</name>
</gene>
<reference evidence="1 2" key="1">
    <citation type="submission" date="2023-05" db="EMBL/GenBank/DDBJ databases">
        <title>A 100% complete, gapless, phased diploid assembly of the Scenedesmus obliquus UTEX 3031 genome.</title>
        <authorList>
            <person name="Biondi T.C."/>
            <person name="Hanschen E.R."/>
            <person name="Kwon T."/>
            <person name="Eng W."/>
            <person name="Kruse C.P.S."/>
            <person name="Koehler S.I."/>
            <person name="Kunde Y."/>
            <person name="Gleasner C.D."/>
            <person name="You Mak K.T."/>
            <person name="Polle J."/>
            <person name="Hovde B.T."/>
            <person name="Starkenburg S.R."/>
        </authorList>
    </citation>
    <scope>NUCLEOTIDE SEQUENCE [LARGE SCALE GENOMIC DNA]</scope>
    <source>
        <strain evidence="1 2">DOE0152z</strain>
    </source>
</reference>
<sequence length="94" mass="10151">MLAVRKYAAGDDELQLALAVQAIAEAAQLGTGSAELLFPQTLDEYYAACEEEQPWKAIAEAAQLGTGSAELLFPQTLDEYCAACEEEQPWKVAL</sequence>
<name>A0ABY8U896_TETOB</name>
<dbReference type="Proteomes" id="UP001244341">
    <property type="component" value="Chromosome 9b"/>
</dbReference>
<protein>
    <submittedName>
        <fullName evidence="1">Uncharacterized protein</fullName>
    </submittedName>
</protein>
<organism evidence="1 2">
    <name type="scientific">Tetradesmus obliquus</name>
    <name type="common">Green alga</name>
    <name type="synonym">Acutodesmus obliquus</name>
    <dbReference type="NCBI Taxonomy" id="3088"/>
    <lineage>
        <taxon>Eukaryota</taxon>
        <taxon>Viridiplantae</taxon>
        <taxon>Chlorophyta</taxon>
        <taxon>core chlorophytes</taxon>
        <taxon>Chlorophyceae</taxon>
        <taxon>CS clade</taxon>
        <taxon>Sphaeropleales</taxon>
        <taxon>Scenedesmaceae</taxon>
        <taxon>Tetradesmus</taxon>
    </lineage>
</organism>
<keyword evidence="2" id="KW-1185">Reference proteome</keyword>
<proteinExistence type="predicted"/>
<dbReference type="EMBL" id="CP126216">
    <property type="protein sequence ID" value="WIA17692.1"/>
    <property type="molecule type" value="Genomic_DNA"/>
</dbReference>
<evidence type="ECO:0000313" key="2">
    <source>
        <dbReference type="Proteomes" id="UP001244341"/>
    </source>
</evidence>
<accession>A0ABY8U896</accession>